<reference evidence="3" key="2">
    <citation type="submission" date="2025-08" db="UniProtKB">
        <authorList>
            <consortium name="Ensembl"/>
        </authorList>
    </citation>
    <scope>IDENTIFICATION</scope>
    <source>
        <strain evidence="3">2N</strain>
    </source>
</reference>
<comment type="similarity">
    <text evidence="1">Belongs to the AB hydrolase superfamily.</text>
</comment>
<dbReference type="eggNOG" id="KOG1454">
    <property type="taxonomic scope" value="Eukaryota"/>
</dbReference>
<dbReference type="Bgee" id="ENSCPOG00000014975">
    <property type="expression patterns" value="Expressed in frontal cortex and 7 other cell types or tissues"/>
</dbReference>
<evidence type="ECO:0000256" key="1">
    <source>
        <dbReference type="ARBA" id="ARBA00008645"/>
    </source>
</evidence>
<evidence type="ECO:0000256" key="2">
    <source>
        <dbReference type="ARBA" id="ARBA00022801"/>
    </source>
</evidence>
<evidence type="ECO:0000313" key="3">
    <source>
        <dbReference type="Ensembl" id="ENSCPOP00000013497.3"/>
    </source>
</evidence>
<dbReference type="InterPro" id="IPR050266">
    <property type="entry name" value="AB_hydrolase_sf"/>
</dbReference>
<keyword evidence="4" id="KW-1185">Reference proteome</keyword>
<dbReference type="AlphaFoldDB" id="H0VSA2"/>
<sequence>LHYVAPDFLGHGLSTRYSPGFPFHHQNFVSEAHRVTAALKWDHFSLMGHSFG</sequence>
<evidence type="ECO:0000313" key="4">
    <source>
        <dbReference type="Proteomes" id="UP000005447"/>
    </source>
</evidence>
<name>H0VSA2_CAVPO</name>
<dbReference type="PANTHER" id="PTHR43798:SF14">
    <property type="entry name" value="SERINE HYDROLASE-LIKE PROTEIN DDB_G0286239"/>
    <property type="match status" value="1"/>
</dbReference>
<accession>H0VSA2</accession>
<dbReference type="GO" id="GO:0016020">
    <property type="term" value="C:membrane"/>
    <property type="evidence" value="ECO:0007669"/>
    <property type="project" value="TreeGrafter"/>
</dbReference>
<dbReference type="PANTHER" id="PTHR43798">
    <property type="entry name" value="MONOACYLGLYCEROL LIPASE"/>
    <property type="match status" value="1"/>
</dbReference>
<reference evidence="3" key="3">
    <citation type="submission" date="2025-09" db="UniProtKB">
        <authorList>
            <consortium name="Ensembl"/>
        </authorList>
    </citation>
    <scope>IDENTIFICATION</scope>
    <source>
        <strain evidence="3">2N</strain>
    </source>
</reference>
<reference evidence="4" key="1">
    <citation type="journal article" date="2011" name="Nature">
        <title>A high-resolution map of human evolutionary constraint using 29 mammals.</title>
        <authorList>
            <person name="Lindblad-Toh K."/>
            <person name="Garber M."/>
            <person name="Zuk O."/>
            <person name="Lin M.F."/>
            <person name="Parker B.J."/>
            <person name="Washietl S."/>
            <person name="Kheradpour P."/>
            <person name="Ernst J."/>
            <person name="Jordan G."/>
            <person name="Mauceli E."/>
            <person name="Ward L.D."/>
            <person name="Lowe C.B."/>
            <person name="Holloway A.K."/>
            <person name="Clamp M."/>
            <person name="Gnerre S."/>
            <person name="Alfoldi J."/>
            <person name="Beal K."/>
            <person name="Chang J."/>
            <person name="Clawson H."/>
            <person name="Cuff J."/>
            <person name="Di Palma F."/>
            <person name="Fitzgerald S."/>
            <person name="Flicek P."/>
            <person name="Guttman M."/>
            <person name="Hubisz M.J."/>
            <person name="Jaffe D.B."/>
            <person name="Jungreis I."/>
            <person name="Kent W.J."/>
            <person name="Kostka D."/>
            <person name="Lara M."/>
            <person name="Martins A.L."/>
            <person name="Massingham T."/>
            <person name="Moltke I."/>
            <person name="Raney B.J."/>
            <person name="Rasmussen M.D."/>
            <person name="Robinson J."/>
            <person name="Stark A."/>
            <person name="Vilella A.J."/>
            <person name="Wen J."/>
            <person name="Xie X."/>
            <person name="Zody M.C."/>
            <person name="Baldwin J."/>
            <person name="Bloom T."/>
            <person name="Chin C.W."/>
            <person name="Heiman D."/>
            <person name="Nicol R."/>
            <person name="Nusbaum C."/>
            <person name="Young S."/>
            <person name="Wilkinson J."/>
            <person name="Worley K.C."/>
            <person name="Kovar C.L."/>
            <person name="Muzny D.M."/>
            <person name="Gibbs R.A."/>
            <person name="Cree A."/>
            <person name="Dihn H.H."/>
            <person name="Fowler G."/>
            <person name="Jhangiani S."/>
            <person name="Joshi V."/>
            <person name="Lee S."/>
            <person name="Lewis L.R."/>
            <person name="Nazareth L.V."/>
            <person name="Okwuonu G."/>
            <person name="Santibanez J."/>
            <person name="Warren W.C."/>
            <person name="Mardis E.R."/>
            <person name="Weinstock G.M."/>
            <person name="Wilson R.K."/>
            <person name="Delehaunty K."/>
            <person name="Dooling D."/>
            <person name="Fronik C."/>
            <person name="Fulton L."/>
            <person name="Fulton B."/>
            <person name="Graves T."/>
            <person name="Minx P."/>
            <person name="Sodergren E."/>
            <person name="Birney E."/>
            <person name="Margulies E.H."/>
            <person name="Herrero J."/>
            <person name="Green E.D."/>
            <person name="Haussler D."/>
            <person name="Siepel A."/>
            <person name="Goldman N."/>
            <person name="Pollard K.S."/>
            <person name="Pedersen J.S."/>
            <person name="Lander E.S."/>
            <person name="Kellis M."/>
        </authorList>
    </citation>
    <scope>NUCLEOTIDE SEQUENCE [LARGE SCALE GENOMIC DNA]</scope>
    <source>
        <strain evidence="4">2N</strain>
    </source>
</reference>
<dbReference type="OMA" id="RYSPGFP"/>
<dbReference type="Ensembl" id="ENSCPOT00000015121.3">
    <property type="protein sequence ID" value="ENSCPOP00000013497.3"/>
    <property type="gene ID" value="ENSCPOG00000014975.4"/>
</dbReference>
<dbReference type="InterPro" id="IPR029058">
    <property type="entry name" value="AB_hydrolase_fold"/>
</dbReference>
<dbReference type="SUPFAM" id="SSF53474">
    <property type="entry name" value="alpha/beta-Hydrolases"/>
    <property type="match status" value="1"/>
</dbReference>
<dbReference type="Proteomes" id="UP000005447">
    <property type="component" value="Unassembled WGS sequence"/>
</dbReference>
<dbReference type="GO" id="GO:0016787">
    <property type="term" value="F:hydrolase activity"/>
    <property type="evidence" value="ECO:0007669"/>
    <property type="project" value="UniProtKB-KW"/>
</dbReference>
<dbReference type="HOGENOM" id="CLU_149335_0_0_1"/>
<keyword evidence="2" id="KW-0378">Hydrolase</keyword>
<protein>
    <recommendedName>
        <fullName evidence="5">AB hydrolase-1 domain-containing protein</fullName>
    </recommendedName>
</protein>
<organism evidence="3 4">
    <name type="scientific">Cavia porcellus</name>
    <name type="common">Guinea pig</name>
    <dbReference type="NCBI Taxonomy" id="10141"/>
    <lineage>
        <taxon>Eukaryota</taxon>
        <taxon>Metazoa</taxon>
        <taxon>Chordata</taxon>
        <taxon>Craniata</taxon>
        <taxon>Vertebrata</taxon>
        <taxon>Euteleostomi</taxon>
        <taxon>Mammalia</taxon>
        <taxon>Eutheria</taxon>
        <taxon>Euarchontoglires</taxon>
        <taxon>Glires</taxon>
        <taxon>Rodentia</taxon>
        <taxon>Hystricomorpha</taxon>
        <taxon>Caviidae</taxon>
        <taxon>Cavia</taxon>
    </lineage>
</organism>
<dbReference type="EMBL" id="AAKN02031329">
    <property type="status" value="NOT_ANNOTATED_CDS"/>
    <property type="molecule type" value="Genomic_DNA"/>
</dbReference>
<evidence type="ECO:0008006" key="5">
    <source>
        <dbReference type="Google" id="ProtNLM"/>
    </source>
</evidence>
<dbReference type="InParanoid" id="H0VSA2"/>
<dbReference type="STRING" id="10141.ENSCPOP00000013497"/>
<dbReference type="VEuPathDB" id="HostDB:ENSCPOG00000014975"/>
<dbReference type="Gene3D" id="3.40.50.1820">
    <property type="entry name" value="alpha/beta hydrolase"/>
    <property type="match status" value="1"/>
</dbReference>
<proteinExistence type="inferred from homology"/>